<name>A0ABV6VUX0_9ACTN</name>
<evidence type="ECO:0000256" key="1">
    <source>
        <dbReference type="SAM" id="Phobius"/>
    </source>
</evidence>
<sequence>MRWDLLAFALVGLAVGAAAALLLPRLFTVHRGMVVLTGLCAALLTGSLGYAVVGSGHLYLTVPGCAVGACAMVSLLAHPENRRSPSTRYPHHA</sequence>
<feature type="transmembrane region" description="Helical" evidence="1">
    <location>
        <begin position="58"/>
        <end position="78"/>
    </location>
</feature>
<keyword evidence="1" id="KW-0812">Transmembrane</keyword>
<accession>A0ABV6VUX0</accession>
<proteinExistence type="predicted"/>
<dbReference type="EMBL" id="JBHFAB010000007">
    <property type="protein sequence ID" value="MFC1417396.1"/>
    <property type="molecule type" value="Genomic_DNA"/>
</dbReference>
<keyword evidence="1" id="KW-0472">Membrane</keyword>
<dbReference type="Proteomes" id="UP001592531">
    <property type="component" value="Unassembled WGS sequence"/>
</dbReference>
<evidence type="ECO:0000313" key="2">
    <source>
        <dbReference type="EMBL" id="MFC1417396.1"/>
    </source>
</evidence>
<reference evidence="2 3" key="1">
    <citation type="submission" date="2024-09" db="EMBL/GenBank/DDBJ databases">
        <authorList>
            <person name="Lee S.D."/>
        </authorList>
    </citation>
    <scope>NUCLEOTIDE SEQUENCE [LARGE SCALE GENOMIC DNA]</scope>
    <source>
        <strain evidence="2 3">N8-3</strain>
    </source>
</reference>
<organism evidence="2 3">
    <name type="scientific">Streptacidiphilus cavernicola</name>
    <dbReference type="NCBI Taxonomy" id="3342716"/>
    <lineage>
        <taxon>Bacteria</taxon>
        <taxon>Bacillati</taxon>
        <taxon>Actinomycetota</taxon>
        <taxon>Actinomycetes</taxon>
        <taxon>Kitasatosporales</taxon>
        <taxon>Streptomycetaceae</taxon>
        <taxon>Streptacidiphilus</taxon>
    </lineage>
</organism>
<dbReference type="RefSeq" id="WP_380535471.1">
    <property type="nucleotide sequence ID" value="NZ_JBHFAB010000007.1"/>
</dbReference>
<evidence type="ECO:0000313" key="3">
    <source>
        <dbReference type="Proteomes" id="UP001592531"/>
    </source>
</evidence>
<feature type="transmembrane region" description="Helical" evidence="1">
    <location>
        <begin position="6"/>
        <end position="27"/>
    </location>
</feature>
<gene>
    <name evidence="2" type="ORF">ACEZDE_12145</name>
</gene>
<feature type="transmembrane region" description="Helical" evidence="1">
    <location>
        <begin position="34"/>
        <end position="52"/>
    </location>
</feature>
<keyword evidence="1" id="KW-1133">Transmembrane helix</keyword>
<protein>
    <submittedName>
        <fullName evidence="2">Uncharacterized protein</fullName>
    </submittedName>
</protein>
<keyword evidence="3" id="KW-1185">Reference proteome</keyword>
<comment type="caution">
    <text evidence="2">The sequence shown here is derived from an EMBL/GenBank/DDBJ whole genome shotgun (WGS) entry which is preliminary data.</text>
</comment>